<name>A0AAV3K000_ACIBA</name>
<dbReference type="AlphaFoldDB" id="A0AAV3K000"/>
<dbReference type="EMBL" id="AVST01000063">
    <property type="protein sequence ID" value="ERH69050.1"/>
    <property type="molecule type" value="Genomic_DNA"/>
</dbReference>
<dbReference type="Proteomes" id="UP000016517">
    <property type="component" value="Unassembled WGS sequence"/>
</dbReference>
<evidence type="ECO:0000313" key="2">
    <source>
        <dbReference type="Proteomes" id="UP000016517"/>
    </source>
</evidence>
<gene>
    <name evidence="1" type="ORF">N173_17260</name>
</gene>
<evidence type="ECO:0000313" key="1">
    <source>
        <dbReference type="EMBL" id="ERH69050.1"/>
    </source>
</evidence>
<organism evidence="1 2">
    <name type="scientific">Acinetobacter baumannii EGD-HP18</name>
    <dbReference type="NCBI Taxonomy" id="1358412"/>
    <lineage>
        <taxon>Bacteria</taxon>
        <taxon>Pseudomonadati</taxon>
        <taxon>Pseudomonadota</taxon>
        <taxon>Gammaproteobacteria</taxon>
        <taxon>Moraxellales</taxon>
        <taxon>Moraxellaceae</taxon>
        <taxon>Acinetobacter</taxon>
        <taxon>Acinetobacter calcoaceticus/baumannii complex</taxon>
    </lineage>
</organism>
<sequence>MDLHSEAVKRLQPCAELRALASAVGGRLFRLNGYKGVIFDCVFKRRC</sequence>
<reference evidence="1 2" key="1">
    <citation type="submission" date="2013-08" db="EMBL/GenBank/DDBJ databases">
        <title>Study of Ammonical-Nitrogen removal by Nitrification Denitrification process using lab isolates.</title>
        <authorList>
            <person name="Khardenavis A.A."/>
            <person name="Pal R.R."/>
            <person name="Kapley A."/>
            <person name="Qureshi A."/>
            <person name="Purohit H.J."/>
        </authorList>
    </citation>
    <scope>NUCLEOTIDE SEQUENCE [LARGE SCALE GENOMIC DNA]</scope>
    <source>
        <strain evidence="1 2">EGD-HP18</strain>
    </source>
</reference>
<accession>A0AAV3K000</accession>
<comment type="caution">
    <text evidence="1">The sequence shown here is derived from an EMBL/GenBank/DDBJ whole genome shotgun (WGS) entry which is preliminary data.</text>
</comment>
<protein>
    <submittedName>
        <fullName evidence="1">Uncharacterized protein</fullName>
    </submittedName>
</protein>
<proteinExistence type="predicted"/>